<dbReference type="OrthoDB" id="9797882at2"/>
<feature type="domain" description="Inosine/uridine-preferring nucleoside hydrolase" evidence="3">
    <location>
        <begin position="3"/>
        <end position="308"/>
    </location>
</feature>
<comment type="caution">
    <text evidence="4">The sequence shown here is derived from an EMBL/GenBank/DDBJ whole genome shotgun (WGS) entry which is preliminary data.</text>
</comment>
<protein>
    <submittedName>
        <fullName evidence="4">Purine nucleosidase</fullName>
    </submittedName>
</protein>
<dbReference type="PANTHER" id="PTHR12304:SF4">
    <property type="entry name" value="URIDINE NUCLEOSIDASE"/>
    <property type="match status" value="1"/>
</dbReference>
<evidence type="ECO:0000259" key="3">
    <source>
        <dbReference type="Pfam" id="PF01156"/>
    </source>
</evidence>
<organism evidence="4 5">
    <name type="scientific">Saccharothrix carnea</name>
    <dbReference type="NCBI Taxonomy" id="1280637"/>
    <lineage>
        <taxon>Bacteria</taxon>
        <taxon>Bacillati</taxon>
        <taxon>Actinomycetota</taxon>
        <taxon>Actinomycetes</taxon>
        <taxon>Pseudonocardiales</taxon>
        <taxon>Pseudonocardiaceae</taxon>
        <taxon>Saccharothrix</taxon>
    </lineage>
</organism>
<evidence type="ECO:0000256" key="1">
    <source>
        <dbReference type="ARBA" id="ARBA00022801"/>
    </source>
</evidence>
<dbReference type="GO" id="GO:0008477">
    <property type="term" value="F:purine nucleosidase activity"/>
    <property type="evidence" value="ECO:0007669"/>
    <property type="project" value="TreeGrafter"/>
</dbReference>
<dbReference type="PANTHER" id="PTHR12304">
    <property type="entry name" value="INOSINE-URIDINE PREFERRING NUCLEOSIDE HYDROLASE"/>
    <property type="match status" value="1"/>
</dbReference>
<dbReference type="InterPro" id="IPR023186">
    <property type="entry name" value="IUNH"/>
</dbReference>
<dbReference type="CDD" id="cd02650">
    <property type="entry name" value="nuc_hydro_CaPnhB"/>
    <property type="match status" value="1"/>
</dbReference>
<keyword evidence="5" id="KW-1185">Reference proteome</keyword>
<dbReference type="Proteomes" id="UP000241118">
    <property type="component" value="Unassembled WGS sequence"/>
</dbReference>
<evidence type="ECO:0000256" key="2">
    <source>
        <dbReference type="ARBA" id="ARBA00023295"/>
    </source>
</evidence>
<name>A0A2P8HYY4_SACCR</name>
<keyword evidence="1" id="KW-0378">Hydrolase</keyword>
<dbReference type="EMBL" id="PYAX01000021">
    <property type="protein sequence ID" value="PSL51403.1"/>
    <property type="molecule type" value="Genomic_DNA"/>
</dbReference>
<dbReference type="SUPFAM" id="SSF53590">
    <property type="entry name" value="Nucleoside hydrolase"/>
    <property type="match status" value="1"/>
</dbReference>
<accession>A0A2P8HYY4</accession>
<dbReference type="InterPro" id="IPR001910">
    <property type="entry name" value="Inosine/uridine_hydrolase_dom"/>
</dbReference>
<dbReference type="Gene3D" id="3.90.245.10">
    <property type="entry name" value="Ribonucleoside hydrolase-like"/>
    <property type="match status" value="1"/>
</dbReference>
<dbReference type="GO" id="GO:0005829">
    <property type="term" value="C:cytosol"/>
    <property type="evidence" value="ECO:0007669"/>
    <property type="project" value="TreeGrafter"/>
</dbReference>
<dbReference type="Pfam" id="PF01156">
    <property type="entry name" value="IU_nuc_hydro"/>
    <property type="match status" value="1"/>
</dbReference>
<proteinExistence type="predicted"/>
<gene>
    <name evidence="4" type="ORF">B0I31_12132</name>
</gene>
<evidence type="ECO:0000313" key="5">
    <source>
        <dbReference type="Proteomes" id="UP000241118"/>
    </source>
</evidence>
<reference evidence="4 5" key="1">
    <citation type="submission" date="2018-03" db="EMBL/GenBank/DDBJ databases">
        <title>Genomic Encyclopedia of Type Strains, Phase III (KMG-III): the genomes of soil and plant-associated and newly described type strains.</title>
        <authorList>
            <person name="Whitman W."/>
        </authorList>
    </citation>
    <scope>NUCLEOTIDE SEQUENCE [LARGE SCALE GENOMIC DNA]</scope>
    <source>
        <strain evidence="4 5">CGMCC 4.7097</strain>
    </source>
</reference>
<keyword evidence="2" id="KW-0326">Glycosidase</keyword>
<evidence type="ECO:0000313" key="4">
    <source>
        <dbReference type="EMBL" id="PSL51403.1"/>
    </source>
</evidence>
<dbReference type="GO" id="GO:0006152">
    <property type="term" value="P:purine nucleoside catabolic process"/>
    <property type="evidence" value="ECO:0007669"/>
    <property type="project" value="TreeGrafter"/>
</dbReference>
<dbReference type="AlphaFoldDB" id="A0A2P8HYY4"/>
<dbReference type="InterPro" id="IPR036452">
    <property type="entry name" value="Ribo_hydro-like"/>
</dbReference>
<dbReference type="RefSeq" id="WP_106619960.1">
    <property type="nucleotide sequence ID" value="NZ_PYAX01000021.1"/>
</dbReference>
<sequence>MRIVLDTDPGIDDALAILYLAAQEQAEIVAVGSVHGNVPAPQAADNALRVLELAGLHTVPVAIGARRPLAQPLHTAEFVHGHDGLGGHAGPPPEGRPIKQSAAEQLVRLARQHPGELTLLALGPLTNIALALLLEPELPGLLRSVIVMGGALTAPGNITPSADANSWHDPEATDLVLGAAFPLTLIGLEVTEAARVDQTWLDTLATIDNPRARFATSIIGHYANFYAAMFGRRECTLHDPLAAAIALDPDLATYRRLAVAVELTGTHTRGRLIADLRPIVNTTHIESSITTDRHPVDVALTADAATFLSRLLEALS</sequence>